<dbReference type="OrthoDB" id="9815130at2"/>
<comment type="caution">
    <text evidence="12">The sequence shown here is derived from an EMBL/GenBank/DDBJ whole genome shotgun (WGS) entry which is preliminary data.</text>
</comment>
<evidence type="ECO:0000256" key="7">
    <source>
        <dbReference type="ARBA" id="ARBA00022840"/>
    </source>
</evidence>
<comment type="similarity">
    <text evidence="1 10">Belongs to the class-I aminoacyl-tRNA synthetase family.</text>
</comment>
<feature type="binding site" evidence="10">
    <location>
        <position position="36"/>
    </location>
    <ligand>
        <name>Zn(2+)</name>
        <dbReference type="ChEBI" id="CHEBI:29105"/>
    </ligand>
</feature>
<dbReference type="RefSeq" id="WP_160614351.1">
    <property type="nucleotide sequence ID" value="NZ_JAUFQM010000001.1"/>
</dbReference>
<dbReference type="EC" id="6.1.1.16" evidence="10"/>
<name>A0A844ZB10_9SPHN</name>
<dbReference type="InterPro" id="IPR014729">
    <property type="entry name" value="Rossmann-like_a/b/a_fold"/>
</dbReference>
<dbReference type="PANTHER" id="PTHR10890">
    <property type="entry name" value="CYSTEINYL-TRNA SYNTHETASE"/>
    <property type="match status" value="1"/>
</dbReference>
<dbReference type="PANTHER" id="PTHR10890:SF3">
    <property type="entry name" value="CYSTEINE--TRNA LIGASE, CYTOPLASMIC"/>
    <property type="match status" value="1"/>
</dbReference>
<reference evidence="12 13" key="1">
    <citation type="submission" date="2019-12" db="EMBL/GenBank/DDBJ databases">
        <title>Genomic-based taxomic classification of the family Erythrobacteraceae.</title>
        <authorList>
            <person name="Xu L."/>
        </authorList>
    </citation>
    <scope>NUCLEOTIDE SEQUENCE [LARGE SCALE GENOMIC DNA]</scope>
    <source>
        <strain evidence="12 13">KCTC 42006</strain>
    </source>
</reference>
<dbReference type="GO" id="GO:0005829">
    <property type="term" value="C:cytosol"/>
    <property type="evidence" value="ECO:0007669"/>
    <property type="project" value="TreeGrafter"/>
</dbReference>
<dbReference type="GO" id="GO:0004817">
    <property type="term" value="F:cysteine-tRNA ligase activity"/>
    <property type="evidence" value="ECO:0007669"/>
    <property type="project" value="UniProtKB-UniRule"/>
</dbReference>
<dbReference type="InterPro" id="IPR009080">
    <property type="entry name" value="tRNAsynth_Ia_anticodon-bd"/>
</dbReference>
<protein>
    <recommendedName>
        <fullName evidence="10">Cysteine--tRNA ligase</fullName>
        <ecNumber evidence="10">6.1.1.16</ecNumber>
    </recommendedName>
    <alternativeName>
        <fullName evidence="10">Cysteinyl-tRNA synthetase</fullName>
        <shortName evidence="10">CysRS</shortName>
    </alternativeName>
</protein>
<dbReference type="AlphaFoldDB" id="A0A844ZB10"/>
<evidence type="ECO:0000256" key="3">
    <source>
        <dbReference type="ARBA" id="ARBA00022598"/>
    </source>
</evidence>
<dbReference type="Pfam" id="PF01406">
    <property type="entry name" value="tRNA-synt_1e"/>
    <property type="match status" value="1"/>
</dbReference>
<keyword evidence="8 10" id="KW-0648">Protein biosynthesis</keyword>
<dbReference type="GO" id="GO:0005524">
    <property type="term" value="F:ATP binding"/>
    <property type="evidence" value="ECO:0007669"/>
    <property type="project" value="UniProtKB-UniRule"/>
</dbReference>
<sequence>MSDAASQNELRLFNSLTRSLEVFEPVHAGEARVYTCGPTVYNYPHIGNMRAYVFADILGRTLSWKGYKLKHVINITDVGHLTDDADEGEDKLEKMAAEKAQDIWQIAKHYTEAYWEDIKALNIRQPAHWSVATDYIEEMLDFAKSIADKHCYECETGLYFDTTTIDDYGRLARAVTEDGEGRIDAVEGKRNAADFAIWRKTPAGETRQMEWDSPWGRGAPGWHLECSVMGEKLLGFPFDIHTGGIDHREIHHPNEIAQNQAFCGCGGLSEATNSGARFWMHNNFLVERSGKMSKSSGEFLRLQLLLDKGYHPLAYRMMCLQAHYRSELEFSWDGLNAALTRLKRIVMAVERLATAIAGDPSHQKFAPILEKFDAALADDLNTPIALTALEEALAVKKVDAGIKRAVIEKMDSVLGLDLLNLTRTDLRIRPQGAQLTEAETEDAMERRKAARAEKDFTTSDAVRDELAAKGVELMDGDPLGWDWKLS</sequence>
<dbReference type="InterPro" id="IPR024909">
    <property type="entry name" value="Cys-tRNA/MSH_ligase"/>
</dbReference>
<feature type="short sequence motif" description="'KMSKS' region" evidence="10">
    <location>
        <begin position="291"/>
        <end position="295"/>
    </location>
</feature>
<dbReference type="CDD" id="cd00672">
    <property type="entry name" value="CysRS_core"/>
    <property type="match status" value="1"/>
</dbReference>
<evidence type="ECO:0000256" key="10">
    <source>
        <dbReference type="HAMAP-Rule" id="MF_00041"/>
    </source>
</evidence>
<dbReference type="SUPFAM" id="SSF47323">
    <property type="entry name" value="Anticodon-binding domain of a subclass of class I aminoacyl-tRNA synthetases"/>
    <property type="match status" value="1"/>
</dbReference>
<evidence type="ECO:0000256" key="1">
    <source>
        <dbReference type="ARBA" id="ARBA00005594"/>
    </source>
</evidence>
<feature type="short sequence motif" description="'HIGH' region" evidence="10">
    <location>
        <begin position="38"/>
        <end position="48"/>
    </location>
</feature>
<accession>A0A844ZB10</accession>
<evidence type="ECO:0000259" key="11">
    <source>
        <dbReference type="Pfam" id="PF01406"/>
    </source>
</evidence>
<dbReference type="EMBL" id="WTYZ01000001">
    <property type="protein sequence ID" value="MXO84070.1"/>
    <property type="molecule type" value="Genomic_DNA"/>
</dbReference>
<keyword evidence="4 10" id="KW-0479">Metal-binding</keyword>
<dbReference type="PRINTS" id="PR00983">
    <property type="entry name" value="TRNASYNTHCYS"/>
</dbReference>
<feature type="binding site" evidence="10">
    <location>
        <position position="294"/>
    </location>
    <ligand>
        <name>ATP</name>
        <dbReference type="ChEBI" id="CHEBI:30616"/>
    </ligand>
</feature>
<feature type="domain" description="tRNA synthetases class I catalytic" evidence="11">
    <location>
        <begin position="23"/>
        <end position="338"/>
    </location>
</feature>
<proteinExistence type="inferred from homology"/>
<evidence type="ECO:0000313" key="12">
    <source>
        <dbReference type="EMBL" id="MXO84070.1"/>
    </source>
</evidence>
<keyword evidence="7 10" id="KW-0067">ATP-binding</keyword>
<evidence type="ECO:0000256" key="8">
    <source>
        <dbReference type="ARBA" id="ARBA00022917"/>
    </source>
</evidence>
<keyword evidence="10" id="KW-0963">Cytoplasm</keyword>
<feature type="binding site" evidence="10">
    <location>
        <position position="251"/>
    </location>
    <ligand>
        <name>Zn(2+)</name>
        <dbReference type="ChEBI" id="CHEBI:29105"/>
    </ligand>
</feature>
<evidence type="ECO:0000256" key="6">
    <source>
        <dbReference type="ARBA" id="ARBA00022833"/>
    </source>
</evidence>
<evidence type="ECO:0000256" key="2">
    <source>
        <dbReference type="ARBA" id="ARBA00011245"/>
    </source>
</evidence>
<dbReference type="InterPro" id="IPR015803">
    <property type="entry name" value="Cys-tRNA-ligase"/>
</dbReference>
<gene>
    <name evidence="10" type="primary">cysS</name>
    <name evidence="12" type="ORF">GRI35_11900</name>
</gene>
<dbReference type="InterPro" id="IPR032678">
    <property type="entry name" value="tRNA-synt_1_cat_dom"/>
</dbReference>
<evidence type="ECO:0000256" key="9">
    <source>
        <dbReference type="ARBA" id="ARBA00023146"/>
    </source>
</evidence>
<dbReference type="Proteomes" id="UP000460290">
    <property type="component" value="Unassembled WGS sequence"/>
</dbReference>
<comment type="subunit">
    <text evidence="2 10">Monomer.</text>
</comment>
<feature type="binding site" evidence="10">
    <location>
        <position position="255"/>
    </location>
    <ligand>
        <name>Zn(2+)</name>
        <dbReference type="ChEBI" id="CHEBI:29105"/>
    </ligand>
</feature>
<comment type="subcellular location">
    <subcellularLocation>
        <location evidence="10">Cytoplasm</location>
    </subcellularLocation>
</comment>
<dbReference type="HAMAP" id="MF_00041">
    <property type="entry name" value="Cys_tRNA_synth"/>
    <property type="match status" value="1"/>
</dbReference>
<keyword evidence="5 10" id="KW-0547">Nucleotide-binding</keyword>
<organism evidence="12 13">
    <name type="scientific">Pontixanthobacter aestiaquae</name>
    <dbReference type="NCBI Taxonomy" id="1509367"/>
    <lineage>
        <taxon>Bacteria</taxon>
        <taxon>Pseudomonadati</taxon>
        <taxon>Pseudomonadota</taxon>
        <taxon>Alphaproteobacteria</taxon>
        <taxon>Sphingomonadales</taxon>
        <taxon>Erythrobacteraceae</taxon>
        <taxon>Pontixanthobacter</taxon>
    </lineage>
</organism>
<dbReference type="SUPFAM" id="SSF52374">
    <property type="entry name" value="Nucleotidylyl transferase"/>
    <property type="match status" value="1"/>
</dbReference>
<comment type="catalytic activity">
    <reaction evidence="10">
        <text>tRNA(Cys) + L-cysteine + ATP = L-cysteinyl-tRNA(Cys) + AMP + diphosphate</text>
        <dbReference type="Rhea" id="RHEA:17773"/>
        <dbReference type="Rhea" id="RHEA-COMP:9661"/>
        <dbReference type="Rhea" id="RHEA-COMP:9679"/>
        <dbReference type="ChEBI" id="CHEBI:30616"/>
        <dbReference type="ChEBI" id="CHEBI:33019"/>
        <dbReference type="ChEBI" id="CHEBI:35235"/>
        <dbReference type="ChEBI" id="CHEBI:78442"/>
        <dbReference type="ChEBI" id="CHEBI:78517"/>
        <dbReference type="ChEBI" id="CHEBI:456215"/>
        <dbReference type="EC" id="6.1.1.16"/>
    </reaction>
</comment>
<evidence type="ECO:0000256" key="4">
    <source>
        <dbReference type="ARBA" id="ARBA00022723"/>
    </source>
</evidence>
<comment type="cofactor">
    <cofactor evidence="10">
        <name>Zn(2+)</name>
        <dbReference type="ChEBI" id="CHEBI:29105"/>
    </cofactor>
    <text evidence="10">Binds 1 zinc ion per subunit.</text>
</comment>
<evidence type="ECO:0000313" key="13">
    <source>
        <dbReference type="Proteomes" id="UP000460290"/>
    </source>
</evidence>
<evidence type="ECO:0000256" key="5">
    <source>
        <dbReference type="ARBA" id="ARBA00022741"/>
    </source>
</evidence>
<dbReference type="GO" id="GO:0008270">
    <property type="term" value="F:zinc ion binding"/>
    <property type="evidence" value="ECO:0007669"/>
    <property type="project" value="UniProtKB-UniRule"/>
</dbReference>
<keyword evidence="9 10" id="KW-0030">Aminoacyl-tRNA synthetase</keyword>
<keyword evidence="6 10" id="KW-0862">Zinc</keyword>
<dbReference type="Gene3D" id="1.20.120.1910">
    <property type="entry name" value="Cysteine-tRNA ligase, C-terminal anti-codon recognition domain"/>
    <property type="match status" value="1"/>
</dbReference>
<keyword evidence="3 10" id="KW-0436">Ligase</keyword>
<dbReference type="Gene3D" id="3.40.50.620">
    <property type="entry name" value="HUPs"/>
    <property type="match status" value="1"/>
</dbReference>
<feature type="binding site" evidence="10">
    <location>
        <position position="226"/>
    </location>
    <ligand>
        <name>Zn(2+)</name>
        <dbReference type="ChEBI" id="CHEBI:29105"/>
    </ligand>
</feature>
<dbReference type="NCBIfam" id="TIGR00435">
    <property type="entry name" value="cysS"/>
    <property type="match status" value="1"/>
</dbReference>
<dbReference type="GO" id="GO:0006423">
    <property type="term" value="P:cysteinyl-tRNA aminoacylation"/>
    <property type="evidence" value="ECO:0007669"/>
    <property type="project" value="UniProtKB-UniRule"/>
</dbReference>
<keyword evidence="13" id="KW-1185">Reference proteome</keyword>